<proteinExistence type="predicted"/>
<evidence type="ECO:0008006" key="4">
    <source>
        <dbReference type="Google" id="ProtNLM"/>
    </source>
</evidence>
<feature type="region of interest" description="Disordered" evidence="1">
    <location>
        <begin position="190"/>
        <end position="211"/>
    </location>
</feature>
<evidence type="ECO:0000313" key="2">
    <source>
        <dbReference type="EMBL" id="KAJ4113867.1"/>
    </source>
</evidence>
<protein>
    <recommendedName>
        <fullName evidence="4">MACPF domain-containing protein</fullName>
    </recommendedName>
</protein>
<evidence type="ECO:0000313" key="3">
    <source>
        <dbReference type="Proteomes" id="UP001152024"/>
    </source>
</evidence>
<sequence>MAIDSDSNAAQATTSGTIPKGKEEAVTTIIHFTDGLKQREAFYLKLLKSGLDDETLSDLRSNIAGLTGSIEISHYPFCGKKGAVVPDSFSVQEYLTECLGIKTENAETLEIYMKDAATSEKLDNTTNAANLLGVDKVAYLKNQVGDVAFKWITGTQAKYVPELEQRDWAAISESNALCYGIRIVRSKATASTTEDSTEESNGENVDPRGVPVGIERARSPAFRLKKRTIWSDNIPTSTIDGVKLELRIPDFIIDDKSYVSIYETETEMQSSMATSSFSETDVAAAGSASYAGFSGSASLSFAMQSSQAAASSQAKKSKKVTIAYNVWLYLVSTCSHDNNANRAKFPRVTVFLDSRSLELTTECADALYKIKTKEDLHQFQDIYGKIHLLSSGCGRELIASGEFFSTRIQLGGRLFATEDVTGTSAASSVEKAKAMKVAAAASFSGWGAEASLSASNASGSESAKNKASSELSSALTWQANGGDTLLCNQPLEWAPTVSYHWNWRTTKQDHIAGLLDVASQIKGMGWLSSKSETWGVTINPNLDAAIPAPPAVVTPNKRAFTLNASNYENGRYLLVYPATACNLGDVAQAANAAGKNSLSIDSDLRNWGAVLLGPSKAQSLESLRLFEVENMNGEVQNEVKYNTKYRLRNKERGLYVDYHWAQSHRLVAANPVRSTAYGIILRNPSGSIETNVIPDKGKVHIVYYEHKNDDRLGYMYTRAEGRDREYLFCSQTATASGQEREMTLTYR</sequence>
<comment type="caution">
    <text evidence="2">The sequence shown here is derived from an EMBL/GenBank/DDBJ whole genome shotgun (WGS) entry which is preliminary data.</text>
</comment>
<evidence type="ECO:0000256" key="1">
    <source>
        <dbReference type="SAM" id="MobiDB-lite"/>
    </source>
</evidence>
<keyword evidence="3" id="KW-1185">Reference proteome</keyword>
<accession>A0ABQ8QXK3</accession>
<dbReference type="EMBL" id="JAOQBH010000029">
    <property type="protein sequence ID" value="KAJ4113867.1"/>
    <property type="molecule type" value="Genomic_DNA"/>
</dbReference>
<dbReference type="Proteomes" id="UP001152024">
    <property type="component" value="Unassembled WGS sequence"/>
</dbReference>
<reference evidence="2" key="1">
    <citation type="submission" date="2022-09" db="EMBL/GenBank/DDBJ databases">
        <title>Fusarium specimens isolated from Avocado Roots.</title>
        <authorList>
            <person name="Stajich J."/>
            <person name="Roper C."/>
            <person name="Heimlech-Rivalta G."/>
        </authorList>
    </citation>
    <scope>NUCLEOTIDE SEQUENCE</scope>
    <source>
        <strain evidence="2">CF00095</strain>
    </source>
</reference>
<organism evidence="2 3">
    <name type="scientific">Fusarium equiseti</name>
    <name type="common">Fusarium scirpi</name>
    <dbReference type="NCBI Taxonomy" id="61235"/>
    <lineage>
        <taxon>Eukaryota</taxon>
        <taxon>Fungi</taxon>
        <taxon>Dikarya</taxon>
        <taxon>Ascomycota</taxon>
        <taxon>Pezizomycotina</taxon>
        <taxon>Sordariomycetes</taxon>
        <taxon>Hypocreomycetidae</taxon>
        <taxon>Hypocreales</taxon>
        <taxon>Nectriaceae</taxon>
        <taxon>Fusarium</taxon>
        <taxon>Fusarium incarnatum-equiseti species complex</taxon>
    </lineage>
</organism>
<gene>
    <name evidence="2" type="ORF">NW768_011397</name>
</gene>
<name>A0ABQ8QXK3_FUSEQ</name>